<organism evidence="3 4">
    <name type="scientific">Beauveria bassiana D1-5</name>
    <dbReference type="NCBI Taxonomy" id="1245745"/>
    <lineage>
        <taxon>Eukaryota</taxon>
        <taxon>Fungi</taxon>
        <taxon>Dikarya</taxon>
        <taxon>Ascomycota</taxon>
        <taxon>Pezizomycotina</taxon>
        <taxon>Sordariomycetes</taxon>
        <taxon>Hypocreomycetidae</taxon>
        <taxon>Hypocreales</taxon>
        <taxon>Cordycipitaceae</taxon>
        <taxon>Beauveria</taxon>
    </lineage>
</organism>
<reference evidence="3 4" key="1">
    <citation type="submission" date="2012-10" db="EMBL/GenBank/DDBJ databases">
        <title>Genome sequencing and analysis of entomopathogenic fungi Beauveria bassiana D1-5.</title>
        <authorList>
            <person name="Li Q."/>
            <person name="Wang L."/>
            <person name="Zhang Z."/>
            <person name="Wang Q."/>
            <person name="Ren J."/>
            <person name="Wang M."/>
            <person name="Xu W."/>
            <person name="Wang J."/>
            <person name="Lu Y."/>
            <person name="Du Q."/>
            <person name="Sun Z."/>
        </authorList>
    </citation>
    <scope>NUCLEOTIDE SEQUENCE [LARGE SCALE GENOMIC DNA]</scope>
    <source>
        <strain evidence="3 4">D1-5</strain>
    </source>
</reference>
<feature type="region of interest" description="Disordered" evidence="1">
    <location>
        <begin position="409"/>
        <end position="434"/>
    </location>
</feature>
<gene>
    <name evidence="3" type="ORF">BBAD15_g4973</name>
</gene>
<feature type="region of interest" description="Disordered" evidence="1">
    <location>
        <begin position="282"/>
        <end position="308"/>
    </location>
</feature>
<keyword evidence="2" id="KW-1133">Transmembrane helix</keyword>
<keyword evidence="2" id="KW-0472">Membrane</keyword>
<feature type="transmembrane region" description="Helical" evidence="2">
    <location>
        <begin position="23"/>
        <end position="44"/>
    </location>
</feature>
<accession>A0A0A2VU85</accession>
<evidence type="ECO:0000256" key="1">
    <source>
        <dbReference type="SAM" id="MobiDB-lite"/>
    </source>
</evidence>
<dbReference type="HOGENOM" id="CLU_631611_0_0_1"/>
<proteinExistence type="predicted"/>
<protein>
    <submittedName>
        <fullName evidence="3">Uncharacterized protein</fullName>
    </submittedName>
</protein>
<name>A0A0A2VU85_BEABA</name>
<dbReference type="STRING" id="1245745.A0A0A2VU85"/>
<evidence type="ECO:0000313" key="3">
    <source>
        <dbReference type="EMBL" id="KGQ09690.1"/>
    </source>
</evidence>
<evidence type="ECO:0000256" key="2">
    <source>
        <dbReference type="SAM" id="Phobius"/>
    </source>
</evidence>
<dbReference type="Proteomes" id="UP000030106">
    <property type="component" value="Unassembled WGS sequence"/>
</dbReference>
<keyword evidence="2" id="KW-0812">Transmembrane</keyword>
<comment type="caution">
    <text evidence="3">The sequence shown here is derived from an EMBL/GenBank/DDBJ whole genome shotgun (WGS) entry which is preliminary data.</text>
</comment>
<feature type="region of interest" description="Disordered" evidence="1">
    <location>
        <begin position="213"/>
        <end position="232"/>
    </location>
</feature>
<feature type="compositionally biased region" description="Low complexity" evidence="1">
    <location>
        <begin position="293"/>
        <end position="307"/>
    </location>
</feature>
<dbReference type="EMBL" id="ANFO01000415">
    <property type="protein sequence ID" value="KGQ09690.1"/>
    <property type="molecule type" value="Genomic_DNA"/>
</dbReference>
<feature type="region of interest" description="Disordered" evidence="1">
    <location>
        <begin position="241"/>
        <end position="266"/>
    </location>
</feature>
<feature type="region of interest" description="Disordered" evidence="1">
    <location>
        <begin position="63"/>
        <end position="101"/>
    </location>
</feature>
<sequence length="434" mass="46894">MLLYTSVPCCTCVASIPAHYSPYYYPLTIVVLILWLSFAVQVYLGILQTNGQDGDALETIVTRGESPKSSTSLLDVPEAESSRGAPRRWPLGRGPDLGRAQARRRCGIAPQRCGHRPFKFLRRKPQCTAGCRFITCAATRRRPALSSAWVQLYHALCREGPGARGLRVGGPERTLWKLQGDASFFVGDLPTTEEAYFTNYCLSIGTSVTHLGGCTESPQDKGQGQGAQRQPAQPEAIGLLLAGRQPSPRTSRAAGPMVGRDRPGGARPRLCPPLHRQPIAHQVRSQGHGRGGQAALRGAPAGRLGPRSGRDCRGGVILPWRIQILHLHHEAWLFLERLQAGLIAGPGPGPGLAPPPRGYSNARRCCLLYRVCALPPPRASRSTTPKTVPTSDAPLRTTAAVLQKLVGEGHGRRMVDDSHSEVEPERGVQPMAFG</sequence>
<dbReference type="AlphaFoldDB" id="A0A0A2VU85"/>
<feature type="compositionally biased region" description="Basic and acidic residues" evidence="1">
    <location>
        <begin position="409"/>
        <end position="426"/>
    </location>
</feature>
<evidence type="ECO:0000313" key="4">
    <source>
        <dbReference type="Proteomes" id="UP000030106"/>
    </source>
</evidence>